<dbReference type="PROSITE" id="PS50005">
    <property type="entry name" value="TPR"/>
    <property type="match status" value="1"/>
</dbReference>
<dbReference type="SUPFAM" id="SSF48452">
    <property type="entry name" value="TPR-like"/>
    <property type="match status" value="2"/>
</dbReference>
<sequence>MKHAPFLKLLSGATLALALVSSPAIARDRHGDHGSKDAKQALYPNATRKEPKLDLTSDKEQKKLNEGLEAVNSGDKDKAMQLLQAIAQDNDSSKYAKSLALQGIANLKYNDGDLKGAIATLKQSLDIGVMPNDTYFQLEYELAQFYLADQQYQQSIDTIEKWRAEGKRETAESYALEGNAYYRLEKYPETITAMKKAMSMTDKPQASWNQILMAAYSESGQADQAAQLAQQQLAANPNDTTALSNAVAVMMQAQKYPEAIQLMEKARASGGLKDEKEYVNLAKLYLITGQNSDDPKPNAKKAEAVLDDGMAKGVVSSSYDNLKLAGDAAYIAGDESKAIASYKKAMPMAKDGEAAIRAGQLLLGQQKYSEAKTLIKQGIDKGVQHKGTAYMLLAEAERGLKNKPGAVAAMKQAAQDPDTAAKAKAWLKQAGAGK</sequence>
<dbReference type="Proteomes" id="UP000199420">
    <property type="component" value="Unassembled WGS sequence"/>
</dbReference>
<dbReference type="AlphaFoldDB" id="A0A1H6T6L0"/>
<reference evidence="4 5" key="1">
    <citation type="submission" date="2016-10" db="EMBL/GenBank/DDBJ databases">
        <authorList>
            <person name="de Groot N.N."/>
        </authorList>
    </citation>
    <scope>NUCLEOTIDE SEQUENCE [LARGE SCALE GENOMIC DNA]</scope>
    <source>
        <strain evidence="4 5">DSM 26515</strain>
    </source>
</reference>
<feature type="repeat" description="TPR" evidence="1">
    <location>
        <begin position="171"/>
        <end position="204"/>
    </location>
</feature>
<keyword evidence="1" id="KW-0802">TPR repeat</keyword>
<feature type="chain" id="PRO_5011542101" evidence="3">
    <location>
        <begin position="27"/>
        <end position="434"/>
    </location>
</feature>
<dbReference type="Gene3D" id="1.25.40.10">
    <property type="entry name" value="Tetratricopeptide repeat domain"/>
    <property type="match status" value="4"/>
</dbReference>
<feature type="region of interest" description="Disordered" evidence="2">
    <location>
        <begin position="27"/>
        <end position="59"/>
    </location>
</feature>
<accession>A0A1H6T6L0</accession>
<feature type="compositionally biased region" description="Basic and acidic residues" evidence="2">
    <location>
        <begin position="27"/>
        <end position="39"/>
    </location>
</feature>
<evidence type="ECO:0000313" key="4">
    <source>
        <dbReference type="EMBL" id="SEI71462.1"/>
    </source>
</evidence>
<gene>
    <name evidence="4" type="ORF">SAMN04487997_1560</name>
</gene>
<evidence type="ECO:0000256" key="3">
    <source>
        <dbReference type="SAM" id="SignalP"/>
    </source>
</evidence>
<dbReference type="InterPro" id="IPR019734">
    <property type="entry name" value="TPR_rpt"/>
</dbReference>
<evidence type="ECO:0000256" key="2">
    <source>
        <dbReference type="SAM" id="MobiDB-lite"/>
    </source>
</evidence>
<feature type="signal peptide" evidence="3">
    <location>
        <begin position="1"/>
        <end position="26"/>
    </location>
</feature>
<dbReference type="Pfam" id="PF13432">
    <property type="entry name" value="TPR_16"/>
    <property type="match status" value="1"/>
</dbReference>
<feature type="compositionally biased region" description="Basic and acidic residues" evidence="2">
    <location>
        <begin position="47"/>
        <end position="59"/>
    </location>
</feature>
<dbReference type="InterPro" id="IPR011990">
    <property type="entry name" value="TPR-like_helical_dom_sf"/>
</dbReference>
<name>A0A1H6T6L0_9GAMM</name>
<organism evidence="4 5">
    <name type="scientific">Frateuria terrea</name>
    <dbReference type="NCBI Taxonomy" id="529704"/>
    <lineage>
        <taxon>Bacteria</taxon>
        <taxon>Pseudomonadati</taxon>
        <taxon>Pseudomonadota</taxon>
        <taxon>Gammaproteobacteria</taxon>
        <taxon>Lysobacterales</taxon>
        <taxon>Rhodanobacteraceae</taxon>
        <taxon>Frateuria</taxon>
    </lineage>
</organism>
<keyword evidence="5" id="KW-1185">Reference proteome</keyword>
<dbReference type="SMART" id="SM00028">
    <property type="entry name" value="TPR"/>
    <property type="match status" value="3"/>
</dbReference>
<proteinExistence type="predicted"/>
<evidence type="ECO:0000313" key="5">
    <source>
        <dbReference type="Proteomes" id="UP000199420"/>
    </source>
</evidence>
<dbReference type="STRING" id="529704.SAMN02927913_1475"/>
<evidence type="ECO:0000256" key="1">
    <source>
        <dbReference type="PROSITE-ProRule" id="PRU00339"/>
    </source>
</evidence>
<protein>
    <submittedName>
        <fullName evidence="4">Tetratricopeptide repeat</fullName>
    </submittedName>
</protein>
<dbReference type="RefSeq" id="WP_175483685.1">
    <property type="nucleotide sequence ID" value="NZ_FNYC01000002.1"/>
</dbReference>
<dbReference type="EMBL" id="FNYC01000002">
    <property type="protein sequence ID" value="SEI71462.1"/>
    <property type="molecule type" value="Genomic_DNA"/>
</dbReference>
<keyword evidence="3" id="KW-0732">Signal</keyword>